<dbReference type="Pfam" id="PF07690">
    <property type="entry name" value="MFS_1"/>
    <property type="match status" value="2"/>
</dbReference>
<dbReference type="OMA" id="VLIACRW"/>
<accession>A0A4Y7LF20</accession>
<dbReference type="GO" id="GO:0009705">
    <property type="term" value="C:plant-type vacuole membrane"/>
    <property type="evidence" value="ECO:0007669"/>
    <property type="project" value="UniProtKB-ARBA"/>
</dbReference>
<dbReference type="InterPro" id="IPR011701">
    <property type="entry name" value="MFS"/>
</dbReference>
<evidence type="ECO:0000256" key="8">
    <source>
        <dbReference type="SAM" id="Phobius"/>
    </source>
</evidence>
<feature type="transmembrane region" description="Helical" evidence="8">
    <location>
        <begin position="719"/>
        <end position="738"/>
    </location>
</feature>
<dbReference type="PANTHER" id="PTHR23504">
    <property type="entry name" value="MAJOR FACILITATOR SUPERFAMILY DOMAIN-CONTAINING PROTEIN 10"/>
    <property type="match status" value="1"/>
</dbReference>
<feature type="transmembrane region" description="Helical" evidence="8">
    <location>
        <begin position="136"/>
        <end position="159"/>
    </location>
</feature>
<evidence type="ECO:0000256" key="4">
    <source>
        <dbReference type="ARBA" id="ARBA00022692"/>
    </source>
</evidence>
<feature type="transmembrane region" description="Helical" evidence="8">
    <location>
        <begin position="43"/>
        <end position="67"/>
    </location>
</feature>
<keyword evidence="5 8" id="KW-1133">Transmembrane helix</keyword>
<feature type="transmembrane region" description="Helical" evidence="8">
    <location>
        <begin position="249"/>
        <end position="269"/>
    </location>
</feature>
<sequence length="851" mass="93764">MENDNDHREALLKKNKVYYENCPGCKVDYRKDTQTGIPYKEFFFVWIVVLGTALPISSLFPFLYFMIRDFHIAKRVEDIGYYAGYVGQLIFNTLFGLSTNFWMAISMRFLLGCLNGLLGPIKAYAIEVCRHDHQALALSLISTAWGVGLVIGPALGGFLAQPAEKYPNLFPQGSLFARFPYLLPCLCISAFSAIVLVVCCWLPETLHKHAGSNEESYGNDEKDIMQDTDGTGSDSNESLFKNWPLMSSIIVYCVFSLHDMAYTEIFSLWAVSPKQYGGLSFTTENVGEILSISGFGLLLFQLTIYPTVERILGHLTVSRISASQHQRGAANGISMTGMSLFKAFGPAGGGALFSWGQSRRNASFLPDQNSNRTGLLSKTEKDVVYYANCPGCKIEDRKATNLGIPYKELVYIWIVVLSAVLPISSLFPYLYFLVRDFNIAKKEEDIGYYAGCVGSAYMFGRALTSLLWGALADRYGRKPVILACCTTVIICNTLFGLCTNFWIAVAMRFLLGCFSGIFGPVQAYATEVCRKEYQALGLSFISTAWAIGLIIGPALGGFLAQPAEKYPNIFSKDSLFARFPYFLPCLCISVCATAATIACCWLPETLHKHSAPNEESYGADHVTEKIQESKEIRSTDSKGSLFTNWPLISCIVVYCVFSLHDMAYSEIFSLWAVSPRKFGGLSYTTENVGEILSITGVGLFLFQLVIYPTIERTLGTLSVARAVAVLSVLLLSSYPFIAKLSGHSLYLIINTASVLKNIFATTIFTGLIIMQNNSVSQHQRGAANGISMTAMSLFKAFGPAGGGALFSLAQKRINATFLPGNYLIFFILNVNLVIGLVMTFRPFLALPRRSG</sequence>
<feature type="transmembrane region" description="Helical" evidence="8">
    <location>
        <begin position="509"/>
        <end position="526"/>
    </location>
</feature>
<dbReference type="PROSITE" id="PS50850">
    <property type="entry name" value="MFS"/>
    <property type="match status" value="1"/>
</dbReference>
<feature type="transmembrane region" description="Helical" evidence="8">
    <location>
        <begin position="410"/>
        <end position="434"/>
    </location>
</feature>
<evidence type="ECO:0000256" key="2">
    <source>
        <dbReference type="ARBA" id="ARBA00008335"/>
    </source>
</evidence>
<proteinExistence type="inferred from homology"/>
<evidence type="ECO:0000256" key="7">
    <source>
        <dbReference type="SAM" id="MobiDB-lite"/>
    </source>
</evidence>
<gene>
    <name evidence="10" type="ORF">C5167_046080</name>
</gene>
<name>A0A4Y7LF20_PAPSO</name>
<evidence type="ECO:0000256" key="1">
    <source>
        <dbReference type="ARBA" id="ARBA00004141"/>
    </source>
</evidence>
<dbReference type="AlphaFoldDB" id="A0A4Y7LF20"/>
<dbReference type="Gramene" id="RZC83292">
    <property type="protein sequence ID" value="RZC83292"/>
    <property type="gene ID" value="C5167_046080"/>
</dbReference>
<evidence type="ECO:0000256" key="3">
    <source>
        <dbReference type="ARBA" id="ARBA00022448"/>
    </source>
</evidence>
<dbReference type="PANTHER" id="PTHR23504:SF15">
    <property type="entry name" value="MAJOR FACILITATOR SUPERFAMILY (MFS) PROFILE DOMAIN-CONTAINING PROTEIN"/>
    <property type="match status" value="1"/>
</dbReference>
<evidence type="ECO:0000313" key="11">
    <source>
        <dbReference type="Proteomes" id="UP000316621"/>
    </source>
</evidence>
<comment type="subcellular location">
    <subcellularLocation>
        <location evidence="1">Membrane</location>
        <topology evidence="1">Multi-pass membrane protein</topology>
    </subcellularLocation>
</comment>
<feature type="transmembrane region" description="Helical" evidence="8">
    <location>
        <begin position="688"/>
        <end position="707"/>
    </location>
</feature>
<dbReference type="SUPFAM" id="SSF103473">
    <property type="entry name" value="MFS general substrate transporter"/>
    <property type="match status" value="2"/>
</dbReference>
<keyword evidence="4 8" id="KW-0812">Transmembrane</keyword>
<dbReference type="InterPro" id="IPR020846">
    <property type="entry name" value="MFS_dom"/>
</dbReference>
<dbReference type="CDD" id="cd17330">
    <property type="entry name" value="MFS_SLC46_TetA_like"/>
    <property type="match status" value="1"/>
</dbReference>
<dbReference type="EMBL" id="CM010725">
    <property type="protein sequence ID" value="RZC83292.1"/>
    <property type="molecule type" value="Genomic_DNA"/>
</dbReference>
<feature type="transmembrane region" description="Helical" evidence="8">
    <location>
        <begin position="480"/>
        <end position="503"/>
    </location>
</feature>
<feature type="transmembrane region" description="Helical" evidence="8">
    <location>
        <begin position="581"/>
        <end position="602"/>
    </location>
</feature>
<dbReference type="FunFam" id="1.20.1250.20:FF:000301">
    <property type="entry name" value="Protein ZINC INDUCED FACILITATOR-LIKE 1"/>
    <property type="match status" value="1"/>
</dbReference>
<protein>
    <recommendedName>
        <fullName evidence="9">Major facilitator superfamily (MFS) profile domain-containing protein</fullName>
    </recommendedName>
</protein>
<feature type="transmembrane region" description="Helical" evidence="8">
    <location>
        <begin position="289"/>
        <end position="308"/>
    </location>
</feature>
<organism evidence="10 11">
    <name type="scientific">Papaver somniferum</name>
    <name type="common">Opium poppy</name>
    <dbReference type="NCBI Taxonomy" id="3469"/>
    <lineage>
        <taxon>Eukaryota</taxon>
        <taxon>Viridiplantae</taxon>
        <taxon>Streptophyta</taxon>
        <taxon>Embryophyta</taxon>
        <taxon>Tracheophyta</taxon>
        <taxon>Spermatophyta</taxon>
        <taxon>Magnoliopsida</taxon>
        <taxon>Ranunculales</taxon>
        <taxon>Papaveraceae</taxon>
        <taxon>Papaveroideae</taxon>
        <taxon>Papaver</taxon>
    </lineage>
</organism>
<dbReference type="Proteomes" id="UP000316621">
    <property type="component" value="Chromosome 11"/>
</dbReference>
<evidence type="ECO:0000313" key="10">
    <source>
        <dbReference type="EMBL" id="RZC83292.1"/>
    </source>
</evidence>
<feature type="transmembrane region" description="Helical" evidence="8">
    <location>
        <begin position="822"/>
        <end position="844"/>
    </location>
</feature>
<feature type="transmembrane region" description="Helical" evidence="8">
    <location>
        <begin position="744"/>
        <end position="769"/>
    </location>
</feature>
<dbReference type="Gene3D" id="1.20.1250.20">
    <property type="entry name" value="MFS general substrate transporter like domains"/>
    <property type="match status" value="2"/>
</dbReference>
<dbReference type="GO" id="GO:0022857">
    <property type="term" value="F:transmembrane transporter activity"/>
    <property type="evidence" value="ECO:0007669"/>
    <property type="project" value="InterPro"/>
</dbReference>
<evidence type="ECO:0000256" key="5">
    <source>
        <dbReference type="ARBA" id="ARBA00022989"/>
    </source>
</evidence>
<keyword evidence="3" id="KW-0813">Transport</keyword>
<feature type="transmembrane region" description="Helical" evidence="8">
    <location>
        <begin position="446"/>
        <end position="468"/>
    </location>
</feature>
<feature type="region of interest" description="Disordered" evidence="7">
    <location>
        <begin position="212"/>
        <end position="233"/>
    </location>
</feature>
<comment type="similarity">
    <text evidence="2">Belongs to the major facilitator superfamily.</text>
</comment>
<evidence type="ECO:0000256" key="6">
    <source>
        <dbReference type="ARBA" id="ARBA00023136"/>
    </source>
</evidence>
<dbReference type="InterPro" id="IPR036259">
    <property type="entry name" value="MFS_trans_sf"/>
</dbReference>
<feature type="transmembrane region" description="Helical" evidence="8">
    <location>
        <begin position="641"/>
        <end position="660"/>
    </location>
</feature>
<feature type="transmembrane region" description="Helical" evidence="8">
    <location>
        <begin position="179"/>
        <end position="202"/>
    </location>
</feature>
<feature type="transmembrane region" description="Helical" evidence="8">
    <location>
        <begin position="538"/>
        <end position="561"/>
    </location>
</feature>
<keyword evidence="6 8" id="KW-0472">Membrane</keyword>
<evidence type="ECO:0000259" key="9">
    <source>
        <dbReference type="PROSITE" id="PS50850"/>
    </source>
</evidence>
<keyword evidence="11" id="KW-1185">Reference proteome</keyword>
<feature type="transmembrane region" description="Helical" evidence="8">
    <location>
        <begin position="790"/>
        <end position="810"/>
    </location>
</feature>
<feature type="domain" description="Major facilitator superfamily (MFS) profile" evidence="9">
    <location>
        <begin position="408"/>
        <end position="847"/>
    </location>
</feature>
<feature type="transmembrane region" description="Helical" evidence="8">
    <location>
        <begin position="79"/>
        <end position="95"/>
    </location>
</feature>
<reference evidence="10 11" key="1">
    <citation type="journal article" date="2018" name="Science">
        <title>The opium poppy genome and morphinan production.</title>
        <authorList>
            <person name="Guo L."/>
            <person name="Winzer T."/>
            <person name="Yang X."/>
            <person name="Li Y."/>
            <person name="Ning Z."/>
            <person name="He Z."/>
            <person name="Teodor R."/>
            <person name="Lu Y."/>
            <person name="Bowser T.A."/>
            <person name="Graham I.A."/>
            <person name="Ye K."/>
        </authorList>
    </citation>
    <scope>NUCLEOTIDE SEQUENCE [LARGE SCALE GENOMIC DNA]</scope>
    <source>
        <strain evidence="11">cv. HN1</strain>
        <tissue evidence="10">Leaves</tissue>
    </source>
</reference>